<comment type="caution">
    <text evidence="8">The sequence shown here is derived from an EMBL/GenBank/DDBJ whole genome shotgun (WGS) entry which is preliminary data.</text>
</comment>
<evidence type="ECO:0000313" key="8">
    <source>
        <dbReference type="EMBL" id="TXF91235.1"/>
    </source>
</evidence>
<dbReference type="PROSITE" id="PS50093">
    <property type="entry name" value="PKD"/>
    <property type="match status" value="8"/>
</dbReference>
<dbReference type="InterPro" id="IPR000601">
    <property type="entry name" value="PKD_dom"/>
</dbReference>
<dbReference type="GO" id="GO:0005886">
    <property type="term" value="C:plasma membrane"/>
    <property type="evidence" value="ECO:0007669"/>
    <property type="project" value="TreeGrafter"/>
</dbReference>
<dbReference type="Pfam" id="PF18911">
    <property type="entry name" value="PKD_4"/>
    <property type="match status" value="5"/>
</dbReference>
<name>A0A5C7G0J6_9BACT</name>
<dbReference type="Gene3D" id="2.60.40.10">
    <property type="entry name" value="Immunoglobulins"/>
    <property type="match status" value="9"/>
</dbReference>
<dbReference type="PANTHER" id="PTHR46730:SF4">
    <property type="entry name" value="POLYCYSTIC KIDNEY DISEASE PROTEIN 1-LIKE 1"/>
    <property type="match status" value="1"/>
</dbReference>
<dbReference type="GO" id="GO:0005261">
    <property type="term" value="F:monoatomic cation channel activity"/>
    <property type="evidence" value="ECO:0007669"/>
    <property type="project" value="TreeGrafter"/>
</dbReference>
<evidence type="ECO:0000256" key="6">
    <source>
        <dbReference type="SAM" id="SignalP"/>
    </source>
</evidence>
<evidence type="ECO:0000313" key="9">
    <source>
        <dbReference type="Proteomes" id="UP000321907"/>
    </source>
</evidence>
<keyword evidence="9" id="KW-1185">Reference proteome</keyword>
<protein>
    <submittedName>
        <fullName evidence="8">PKD domain-containing protein</fullName>
    </submittedName>
</protein>
<evidence type="ECO:0000256" key="3">
    <source>
        <dbReference type="ARBA" id="ARBA00022737"/>
    </source>
</evidence>
<dbReference type="EMBL" id="VOXD01000003">
    <property type="protein sequence ID" value="TXF91235.1"/>
    <property type="molecule type" value="Genomic_DNA"/>
</dbReference>
<feature type="domain" description="PKD" evidence="7">
    <location>
        <begin position="826"/>
        <end position="881"/>
    </location>
</feature>
<dbReference type="GO" id="GO:0006816">
    <property type="term" value="P:calcium ion transport"/>
    <property type="evidence" value="ECO:0007669"/>
    <property type="project" value="TreeGrafter"/>
</dbReference>
<feature type="domain" description="PKD" evidence="7">
    <location>
        <begin position="1161"/>
        <end position="1207"/>
    </location>
</feature>
<feature type="signal peptide" evidence="6">
    <location>
        <begin position="1"/>
        <end position="32"/>
    </location>
</feature>
<dbReference type="SUPFAM" id="SSF49299">
    <property type="entry name" value="PKD domain"/>
    <property type="match status" value="8"/>
</dbReference>
<dbReference type="CDD" id="cd00146">
    <property type="entry name" value="PKD"/>
    <property type="match status" value="5"/>
</dbReference>
<evidence type="ECO:0000256" key="5">
    <source>
        <dbReference type="ARBA" id="ARBA00023136"/>
    </source>
</evidence>
<sequence>MSFTFRKFTGFCTNTSLLTLLLVALACTGVRAQDVCPDDVCGDIPASFAAANMEIVFCEGATVILENTSAPGLDFFILDWQDGAIDTVYDYSNISHVYTLPDGEDGECKEPRSFGIEFRGVKQCNDGFSCQSGRLDFTIRPRPQARMIVPTEVCSGRELTFMDNSCNANNWRWDFGDGSPISTEENPTHTYASPGVYVVTLTVDGISSCSSLNTSTSQTVEIVTPPNALFDLDDDDLVACRGTEITFINRSNEDTNIQWNISPGSAGGSNWSFIDTSMNAFSDTIVIRFEETRTFNIELVGSNACDTERSEVDIVIEDAPTVNLLPMIGACDQVSLTPADLDYEVTGSTTDICWRFTNGSLADVCTEDFGSIDFTESGTVELVVTSLCGETVRRTDVIIQSSEIPMLTGLSQYCSGNDPDTLRANIPGGVWIGDGIIDDVLGLFDPGDAEIGDNVITYRIDNGLCVNENTITLNVVESETVTATDASFCIDGDPADLSAIPGGGTWSGTGITDANTGTFDPDSSDVGMFFPDYTYVDGNGCVVTVSPEVNVIPLPTATTTDTAIACFVNEDVELIGITEANPVPDDGNFVWTLNGTELPGGTFNPESDLPGPGVYDLTFTYESGPCMIAGATKLNVIENPVLMLDPQDNVCISEGTLQLSANLSGGMWSGPGVDPATGEVDLMVAGGGDHTYNYTFQPGGSCEQTTSQNVTVEDPGSSIEAGGDQEACEGNDLMLTLTGSSPAGGMWSGPGVTDPVAGTVDLDSLVPGADYEFIYSVSSATTPGCDAAAMKTVSYYPRPVIDFAMAGAPCINEEFCLSVPAVAGNSVSWGFGDGTMGTGADICHTYTAGGNYDLTLRVTSARGCFADTTVSIYVTTPPVPSFALDSSMGCAPFVLDLEDESTGDQLTSVWIVNNDTFPGGQNLNYTIDGFFADTTIDIALIAENFCGARPQVQSVLVRPYPTVNFGLDLDEDCSPFTPRISNVTRGNPVSWRWDMGNGTTGTDSIPPPATYTTPDDSVSTYEIMLIATNDCGRDTMTRTVTVYPPDVEAFIGLDTIAGCQPWTFQPESFSTPGSALAWEVTNSAGAVVATGNNATPNFQLDESGTYRVVLQAARCGEDADTVFVEVLPAPEVSFVADMPRICEGELLQLTNTSVGISGGAWNFGDGRTSEELSPLVGYDSVGTYTLSFTGFSTINQCPASASTTVEVGGLPELALMATDSSGCSPFTTSFSNTAANPGSLTYSWTFDDGANASNEATPNHTFEEPGTYVPRLQVTDAAGCQSDTFLSRIIVHPDPVPAFAPLNDRFCTGYDSLVLADSSTGATMLDWTIGGQSYGGTPPVVPFTTPGDITVNLIATNDFGCQADTSEVFSVLPSPEAMLAATPDSVCLDELSVLDASGSSPLTDLLWDLGDGTGRTSINFGHRYESAGAYDVSVIVSDVNGCPADTAYATVVVHPLPEAAFSLEESLRCGTPAPVQFTNASTGALSYDWIFGDGQSATTLNPEHVYTTEGLYQPRLIATTAFGCRDTAEAELVISGDPVANFALPEPISCSPYALSIEADPTAAIRYEWYINDAFSPSVGQRFDTVLAEPGSYDLTLIAIYDEVCRDTLRASNFLQLQPSPVAEFRFQEDELPNRLGDVHFTSESTGGTQLFWDLGDGTTNTAANFIHEYRINRDITVTHAVTETYGQGLVCSDTIRKEIEPEWITTFFVPTAISPESGPDEVRSWGAKGFGVAEYTLEVFSKWGQIVYSTSELEDSSPTGRWDGRKPDSDEFILQGAYTWRASVLYVNGVRDSFVGTVTVVR</sequence>
<evidence type="ECO:0000256" key="4">
    <source>
        <dbReference type="ARBA" id="ARBA00022989"/>
    </source>
</evidence>
<keyword evidence="6" id="KW-0732">Signal</keyword>
<feature type="domain" description="PKD" evidence="7">
    <location>
        <begin position="1374"/>
        <end position="1452"/>
    </location>
</feature>
<accession>A0A5C7G0J6</accession>
<keyword evidence="3" id="KW-0677">Repeat</keyword>
<dbReference type="PROSITE" id="PS51257">
    <property type="entry name" value="PROKAR_LIPOPROTEIN"/>
    <property type="match status" value="1"/>
</dbReference>
<evidence type="ECO:0000256" key="1">
    <source>
        <dbReference type="ARBA" id="ARBA00004141"/>
    </source>
</evidence>
<proteinExistence type="predicted"/>
<feature type="domain" description="PKD" evidence="7">
    <location>
        <begin position="986"/>
        <end position="1042"/>
    </location>
</feature>
<feature type="domain" description="PKD" evidence="7">
    <location>
        <begin position="1653"/>
        <end position="1687"/>
    </location>
</feature>
<feature type="chain" id="PRO_5022799129" evidence="6">
    <location>
        <begin position="33"/>
        <end position="1803"/>
    </location>
</feature>
<dbReference type="InterPro" id="IPR035986">
    <property type="entry name" value="PKD_dom_sf"/>
</dbReference>
<organism evidence="8 9">
    <name type="scientific">Neolewinella aurantiaca</name>
    <dbReference type="NCBI Taxonomy" id="2602767"/>
    <lineage>
        <taxon>Bacteria</taxon>
        <taxon>Pseudomonadati</taxon>
        <taxon>Bacteroidota</taxon>
        <taxon>Saprospiria</taxon>
        <taxon>Saprospirales</taxon>
        <taxon>Lewinellaceae</taxon>
        <taxon>Neolewinella</taxon>
    </lineage>
</organism>
<feature type="domain" description="PKD" evidence="7">
    <location>
        <begin position="1211"/>
        <end position="1279"/>
    </location>
</feature>
<comment type="subcellular location">
    <subcellularLocation>
        <location evidence="1">Membrane</location>
        <topology evidence="1">Multi-pass membrane protein</topology>
    </subcellularLocation>
</comment>
<dbReference type="InterPro" id="IPR013783">
    <property type="entry name" value="Ig-like_fold"/>
</dbReference>
<keyword evidence="5" id="KW-0472">Membrane</keyword>
<evidence type="ECO:0000259" key="7">
    <source>
        <dbReference type="PROSITE" id="PS50093"/>
    </source>
</evidence>
<dbReference type="RefSeq" id="WP_147929254.1">
    <property type="nucleotide sequence ID" value="NZ_VOXD01000003.1"/>
</dbReference>
<dbReference type="InterPro" id="IPR022409">
    <property type="entry name" value="PKD/Chitinase_dom"/>
</dbReference>
<dbReference type="SMART" id="SM00089">
    <property type="entry name" value="PKD"/>
    <property type="match status" value="7"/>
</dbReference>
<feature type="domain" description="PKD" evidence="7">
    <location>
        <begin position="171"/>
        <end position="203"/>
    </location>
</feature>
<feature type="domain" description="PKD" evidence="7">
    <location>
        <begin position="1479"/>
        <end position="1534"/>
    </location>
</feature>
<dbReference type="OrthoDB" id="7794186at2"/>
<reference evidence="8 9" key="1">
    <citation type="submission" date="2019-08" db="EMBL/GenBank/DDBJ databases">
        <title>Lewinella sp. strain SSH13 Genome sequencing and assembly.</title>
        <authorList>
            <person name="Kim I."/>
        </authorList>
    </citation>
    <scope>NUCLEOTIDE SEQUENCE [LARGE SCALE GENOMIC DNA]</scope>
    <source>
        <strain evidence="8 9">SSH13</strain>
    </source>
</reference>
<dbReference type="PANTHER" id="PTHR46730">
    <property type="entry name" value="POLYCYSTIN-1"/>
    <property type="match status" value="1"/>
</dbReference>
<gene>
    <name evidence="8" type="ORF">FUA23_03160</name>
</gene>
<dbReference type="Proteomes" id="UP000321907">
    <property type="component" value="Unassembled WGS sequence"/>
</dbReference>
<keyword evidence="2" id="KW-0812">Transmembrane</keyword>
<keyword evidence="4" id="KW-1133">Transmembrane helix</keyword>
<evidence type="ECO:0000256" key="2">
    <source>
        <dbReference type="ARBA" id="ARBA00022692"/>
    </source>
</evidence>